<name>A0ABQ4KG32_9BACI</name>
<dbReference type="PIRSF" id="PIRSF037238">
    <property type="entry name" value="Carboxypeptidase_G2"/>
    <property type="match status" value="1"/>
</dbReference>
<dbReference type="CDD" id="cd03885">
    <property type="entry name" value="M20_CPDG2"/>
    <property type="match status" value="1"/>
</dbReference>
<protein>
    <submittedName>
        <fullName evidence="4">Peptidase M20</fullName>
    </submittedName>
</protein>
<dbReference type="InterPro" id="IPR002933">
    <property type="entry name" value="Peptidase_M20"/>
</dbReference>
<evidence type="ECO:0000313" key="4">
    <source>
        <dbReference type="EMBL" id="GIN56922.1"/>
    </source>
</evidence>
<dbReference type="Pfam" id="PF01546">
    <property type="entry name" value="Peptidase_M20"/>
    <property type="match status" value="1"/>
</dbReference>
<dbReference type="Gene3D" id="3.40.630.10">
    <property type="entry name" value="Zn peptidases"/>
    <property type="match status" value="1"/>
</dbReference>
<dbReference type="EMBL" id="BORB01000008">
    <property type="protein sequence ID" value="GIN56922.1"/>
    <property type="molecule type" value="Genomic_DNA"/>
</dbReference>
<accession>A0ABQ4KG32</accession>
<gene>
    <name evidence="4" type="ORF">J8TS2_12410</name>
</gene>
<feature type="domain" description="Peptidase M20 dimerisation" evidence="3">
    <location>
        <begin position="192"/>
        <end position="284"/>
    </location>
</feature>
<evidence type="ECO:0000256" key="1">
    <source>
        <dbReference type="ARBA" id="ARBA00022723"/>
    </source>
</evidence>
<keyword evidence="1" id="KW-0479">Metal-binding</keyword>
<dbReference type="InterPro" id="IPR017150">
    <property type="entry name" value="Pept_M20_glutamate_carboxypep"/>
</dbReference>
<dbReference type="Pfam" id="PF07687">
    <property type="entry name" value="M20_dimer"/>
    <property type="match status" value="1"/>
</dbReference>
<comment type="caution">
    <text evidence="4">The sequence shown here is derived from an EMBL/GenBank/DDBJ whole genome shotgun (WGS) entry which is preliminary data.</text>
</comment>
<organism evidence="4 5">
    <name type="scientific">Lederbergia ruris</name>
    <dbReference type="NCBI Taxonomy" id="217495"/>
    <lineage>
        <taxon>Bacteria</taxon>
        <taxon>Bacillati</taxon>
        <taxon>Bacillota</taxon>
        <taxon>Bacilli</taxon>
        <taxon>Bacillales</taxon>
        <taxon>Bacillaceae</taxon>
        <taxon>Lederbergia</taxon>
    </lineage>
</organism>
<dbReference type="PANTHER" id="PTHR43808">
    <property type="entry name" value="ACETYLORNITHINE DEACETYLASE"/>
    <property type="match status" value="1"/>
</dbReference>
<evidence type="ECO:0000256" key="2">
    <source>
        <dbReference type="ARBA" id="ARBA00022801"/>
    </source>
</evidence>
<keyword evidence="2" id="KW-0378">Hydrolase</keyword>
<dbReference type="InterPro" id="IPR050072">
    <property type="entry name" value="Peptidase_M20A"/>
</dbReference>
<reference evidence="4 5" key="1">
    <citation type="submission" date="2021-03" db="EMBL/GenBank/DDBJ databases">
        <title>Antimicrobial resistance genes in bacteria isolated from Japanese honey, and their potential for conferring macrolide and lincosamide resistance in the American foulbrood pathogen Paenibacillus larvae.</title>
        <authorList>
            <person name="Okamoto M."/>
            <person name="Kumagai M."/>
            <person name="Kanamori H."/>
            <person name="Takamatsu D."/>
        </authorList>
    </citation>
    <scope>NUCLEOTIDE SEQUENCE [LARGE SCALE GENOMIC DNA]</scope>
    <source>
        <strain evidence="4 5">J8TS2</strain>
    </source>
</reference>
<dbReference type="PANTHER" id="PTHR43808:SF9">
    <property type="entry name" value="BLL0789 PROTEIN"/>
    <property type="match status" value="1"/>
</dbReference>
<dbReference type="SUPFAM" id="SSF55031">
    <property type="entry name" value="Bacterial exopeptidase dimerisation domain"/>
    <property type="match status" value="1"/>
</dbReference>
<sequence>MIKLELKRVFVMLEIVDYLQKQKGEMLQALRVLTKKESPSYEKHLVDKCGKKLVEIVNQYVDGRTEIIENHSFGNQLRLELGEGEEQILVLGHLDTVWPQGTLKQMPFGIVGDKAFGPGVFDMKAGLVQGIFALHALQTFQVPIKKKVVFLVTTDEEIGSSSSRAIIESEAKRSKYVLVLEPAATPRGELKTARKGVGAFQIKITGQAAHAGIEPEKGISAIEELAKQILYLHDLTDLQKGTTVNIGMIQGGIATNVIAAHAEAELDVRIERPEEMKRVVPLIEGLSPTQEGLTIEVSGAVTRPPMEKTPEIEKMFFKAKEIAKTYLDLDLEDQLSGGGSDGSITAQYAPTLDGLGAVGDGSHADHEHIIISQMPVRSALLALLIKELGEQPIRKNA</sequence>
<dbReference type="Gene3D" id="3.30.70.360">
    <property type="match status" value="1"/>
</dbReference>
<evidence type="ECO:0000259" key="3">
    <source>
        <dbReference type="Pfam" id="PF07687"/>
    </source>
</evidence>
<dbReference type="InterPro" id="IPR011650">
    <property type="entry name" value="Peptidase_M20_dimer"/>
</dbReference>
<keyword evidence="5" id="KW-1185">Reference proteome</keyword>
<proteinExistence type="predicted"/>
<dbReference type="Proteomes" id="UP000679950">
    <property type="component" value="Unassembled WGS sequence"/>
</dbReference>
<evidence type="ECO:0000313" key="5">
    <source>
        <dbReference type="Proteomes" id="UP000679950"/>
    </source>
</evidence>
<dbReference type="InterPro" id="IPR036264">
    <property type="entry name" value="Bact_exopeptidase_dim_dom"/>
</dbReference>
<dbReference type="SUPFAM" id="SSF53187">
    <property type="entry name" value="Zn-dependent exopeptidases"/>
    <property type="match status" value="1"/>
</dbReference>